<protein>
    <recommendedName>
        <fullName evidence="3">F-box domain-containing protein</fullName>
    </recommendedName>
</protein>
<organism evidence="1 2">
    <name type="scientific">Moniliophthora roreri</name>
    <name type="common">Frosty pod rot fungus</name>
    <name type="synonym">Monilia roreri</name>
    <dbReference type="NCBI Taxonomy" id="221103"/>
    <lineage>
        <taxon>Eukaryota</taxon>
        <taxon>Fungi</taxon>
        <taxon>Dikarya</taxon>
        <taxon>Basidiomycota</taxon>
        <taxon>Agaricomycotina</taxon>
        <taxon>Agaricomycetes</taxon>
        <taxon>Agaricomycetidae</taxon>
        <taxon>Agaricales</taxon>
        <taxon>Marasmiineae</taxon>
        <taxon>Marasmiaceae</taxon>
        <taxon>Moniliophthora</taxon>
    </lineage>
</organism>
<evidence type="ECO:0000313" key="1">
    <source>
        <dbReference type="EMBL" id="KTB34931.1"/>
    </source>
</evidence>
<evidence type="ECO:0000313" key="2">
    <source>
        <dbReference type="Proteomes" id="UP000054988"/>
    </source>
</evidence>
<proteinExistence type="predicted"/>
<dbReference type="AlphaFoldDB" id="A0A0W0FF87"/>
<sequence length="354" mass="39270">MTHDKVLPGELWDRVIDFCHSDKDTLISCSVVCKAWLPCARLHLFSLMESSGTVATICLDGADKSHLLVPILESPHCTIIPYLTQFQVISTEGTPETRKARGERLWRALTTTSSLALNSLKLMFHPPFPSSSLFQAITSTLTSFYLYTFPPLASDASISDVCAQAFELISGMHNLELLRIYIQVYGLVVPPAAPGPSDIVPVPILSLKCLRRLSLTEPSAFNALLPLLSAPGIVHFPKLQIVDLYMLSNPLIVDARVLQTFLDTVCAPTVTEFHFLILWDSIPIMDLGRFQGLRYIELDTSATYPIQNRARAIDVLERAVESIGSRSVGQPVQVKYEMQNYNPPEVSGVEWIKA</sequence>
<reference evidence="1 2" key="1">
    <citation type="submission" date="2015-12" db="EMBL/GenBank/DDBJ databases">
        <title>Draft genome sequence of Moniliophthora roreri, the causal agent of frosty pod rot of cacao.</title>
        <authorList>
            <person name="Aime M.C."/>
            <person name="Diaz-Valderrama J.R."/>
            <person name="Kijpornyongpan T."/>
            <person name="Phillips-Mora W."/>
        </authorList>
    </citation>
    <scope>NUCLEOTIDE SEQUENCE [LARGE SCALE GENOMIC DNA]</scope>
    <source>
        <strain evidence="1 2">MCA 2952</strain>
    </source>
</reference>
<name>A0A0W0FF87_MONRR</name>
<dbReference type="EMBL" id="LATX01002022">
    <property type="protein sequence ID" value="KTB34931.1"/>
    <property type="molecule type" value="Genomic_DNA"/>
</dbReference>
<accession>A0A0W0FF87</accession>
<evidence type="ECO:0008006" key="3">
    <source>
        <dbReference type="Google" id="ProtNLM"/>
    </source>
</evidence>
<comment type="caution">
    <text evidence="1">The sequence shown here is derived from an EMBL/GenBank/DDBJ whole genome shotgun (WGS) entry which is preliminary data.</text>
</comment>
<dbReference type="Proteomes" id="UP000054988">
    <property type="component" value="Unassembled WGS sequence"/>
</dbReference>
<gene>
    <name evidence="1" type="ORF">WG66_12472</name>
</gene>